<protein>
    <submittedName>
        <fullName evidence="1">Uncharacterized protein</fullName>
    </submittedName>
</protein>
<gene>
    <name evidence="1" type="ORF">B0I10_11274</name>
</gene>
<reference evidence="1 2" key="1">
    <citation type="submission" date="2018-06" db="EMBL/GenBank/DDBJ databases">
        <title>Genomic Encyclopedia of Type Strains, Phase III (KMG-III): the genomes of soil and plant-associated and newly described type strains.</title>
        <authorList>
            <person name="Whitman W."/>
        </authorList>
    </citation>
    <scope>NUCLEOTIDE SEQUENCE [LARGE SCALE GENOMIC DNA]</scope>
    <source>
        <strain evidence="1 2">CGMCC 1.12504</strain>
    </source>
</reference>
<comment type="caution">
    <text evidence="1">The sequence shown here is derived from an EMBL/GenBank/DDBJ whole genome shotgun (WGS) entry which is preliminary data.</text>
</comment>
<accession>A0A328WW27</accession>
<dbReference type="AlphaFoldDB" id="A0A328WW27"/>
<sequence length="30" mass="3486">MVIKIDKLNQLIILKIKLDNNTVISKKVIH</sequence>
<organism evidence="1 2">
    <name type="scientific">Flavobacterium lacus</name>
    <dbReference type="NCBI Taxonomy" id="1353778"/>
    <lineage>
        <taxon>Bacteria</taxon>
        <taxon>Pseudomonadati</taxon>
        <taxon>Bacteroidota</taxon>
        <taxon>Flavobacteriia</taxon>
        <taxon>Flavobacteriales</taxon>
        <taxon>Flavobacteriaceae</taxon>
        <taxon>Flavobacterium</taxon>
    </lineage>
</organism>
<keyword evidence="2" id="KW-1185">Reference proteome</keyword>
<evidence type="ECO:0000313" key="1">
    <source>
        <dbReference type="EMBL" id="RAR47059.1"/>
    </source>
</evidence>
<dbReference type="EMBL" id="QLSV01000012">
    <property type="protein sequence ID" value="RAR47059.1"/>
    <property type="molecule type" value="Genomic_DNA"/>
</dbReference>
<evidence type="ECO:0000313" key="2">
    <source>
        <dbReference type="Proteomes" id="UP000249518"/>
    </source>
</evidence>
<name>A0A328WW27_9FLAO</name>
<proteinExistence type="predicted"/>
<dbReference type="Proteomes" id="UP000249518">
    <property type="component" value="Unassembled WGS sequence"/>
</dbReference>